<dbReference type="SMART" id="SM00382">
    <property type="entry name" value="AAA"/>
    <property type="match status" value="1"/>
</dbReference>
<comment type="subcellular location">
    <subcellularLocation>
        <location evidence="1">Membrane</location>
        <topology evidence="1">Single-pass membrane protein</topology>
    </subcellularLocation>
</comment>
<dbReference type="InterPro" id="IPR003593">
    <property type="entry name" value="AAA+_ATPase"/>
</dbReference>
<protein>
    <submittedName>
        <fullName evidence="5">Chaperone BCS1</fullName>
    </submittedName>
</protein>
<comment type="similarity">
    <text evidence="2">Belongs to the AAA ATPase family. BCS1 subfamily.</text>
</comment>
<dbReference type="InterPro" id="IPR003959">
    <property type="entry name" value="ATPase_AAA_core"/>
</dbReference>
<evidence type="ECO:0000313" key="7">
    <source>
        <dbReference type="Proteomes" id="UP001156881"/>
    </source>
</evidence>
<comment type="caution">
    <text evidence="5">The sequence shown here is derived from an EMBL/GenBank/DDBJ whole genome shotgun (WGS) entry which is preliminary data.</text>
</comment>
<dbReference type="GO" id="GO:0016020">
    <property type="term" value="C:membrane"/>
    <property type="evidence" value="ECO:0007669"/>
    <property type="project" value="UniProtKB-SubCell"/>
</dbReference>
<evidence type="ECO:0000259" key="3">
    <source>
        <dbReference type="SMART" id="SM00382"/>
    </source>
</evidence>
<dbReference type="Pfam" id="PF08740">
    <property type="entry name" value="BCS1_N"/>
    <property type="match status" value="1"/>
</dbReference>
<gene>
    <name evidence="4" type="ORF">GCM10007884_37150</name>
    <name evidence="5" type="ORF">GGR33_002541</name>
</gene>
<dbReference type="InterPro" id="IPR027417">
    <property type="entry name" value="P-loop_NTPase"/>
</dbReference>
<organism evidence="5 6">
    <name type="scientific">Methylobacterium brachythecii</name>
    <dbReference type="NCBI Taxonomy" id="1176177"/>
    <lineage>
        <taxon>Bacteria</taxon>
        <taxon>Pseudomonadati</taxon>
        <taxon>Pseudomonadota</taxon>
        <taxon>Alphaproteobacteria</taxon>
        <taxon>Hyphomicrobiales</taxon>
        <taxon>Methylobacteriaceae</taxon>
        <taxon>Methylobacterium</taxon>
    </lineage>
</organism>
<dbReference type="Gene3D" id="3.40.50.300">
    <property type="entry name" value="P-loop containing nucleotide triphosphate hydrolases"/>
    <property type="match status" value="1"/>
</dbReference>
<dbReference type="RefSeq" id="WP_183505580.1">
    <property type="nucleotide sequence ID" value="NZ_BSPG01000026.1"/>
</dbReference>
<reference evidence="5 6" key="3">
    <citation type="submission" date="2020-08" db="EMBL/GenBank/DDBJ databases">
        <title>Genomic Encyclopedia of Type Strains, Phase IV (KMG-IV): sequencing the most valuable type-strain genomes for metagenomic binning, comparative biology and taxonomic classification.</title>
        <authorList>
            <person name="Goeker M."/>
        </authorList>
    </citation>
    <scope>NUCLEOTIDE SEQUENCE [LARGE SCALE GENOMIC DNA]</scope>
    <source>
        <strain evidence="5 6">DSM 24105</strain>
    </source>
</reference>
<sequence>MTDLVSQLTALSTNQLLVAGIGTTIAAYLALQATRLAAGLKTFIGSQIFSTLTARSNGASVERLTGLVARHRLHAWGRSYSVTEDNALTVGYGSGLARWRGIWVFYNLRIDENAKTFQVVEVLTLAFLTRDRTAIRRFLDEALDDAMQDRGTIDIHHRSTSGWQAIRRAKRPIETVFANGAMKAELIEKVRWFLANEEWYRRRGLTYKLVILLHGEPGTGKSSLIQAIASHFNRDLYCVDRLVALGPEIGRFKNGILAIEDIDTLGSLNRESGETAPATTGDAKALLHGVLNTLDGLGTPHGLITIITTNHVEALDPAMVRPCRIDLRLEVSALDYDAFAEMVASYFEGAVPVLARAAYLPQTGARLQEIFTGAGSPAEAEAAVQRRCIRLSEAA</sequence>
<dbReference type="AlphaFoldDB" id="A0A7W6AJY0"/>
<keyword evidence="7" id="KW-1185">Reference proteome</keyword>
<reference evidence="4" key="4">
    <citation type="submission" date="2023-01" db="EMBL/GenBank/DDBJ databases">
        <title>Draft genome sequence of Methylobacterium brachythecii strain NBRC 107710.</title>
        <authorList>
            <person name="Sun Q."/>
            <person name="Mori K."/>
        </authorList>
    </citation>
    <scope>NUCLEOTIDE SEQUENCE</scope>
    <source>
        <strain evidence="4">NBRC 107710</strain>
    </source>
</reference>
<dbReference type="EMBL" id="BSPG01000026">
    <property type="protein sequence ID" value="GLS45724.1"/>
    <property type="molecule type" value="Genomic_DNA"/>
</dbReference>
<dbReference type="InterPro" id="IPR050747">
    <property type="entry name" value="Mitochondrial_chaperone_BCS1"/>
</dbReference>
<proteinExistence type="inferred from homology"/>
<evidence type="ECO:0000313" key="5">
    <source>
        <dbReference type="EMBL" id="MBB3903039.1"/>
    </source>
</evidence>
<dbReference type="GO" id="GO:0016887">
    <property type="term" value="F:ATP hydrolysis activity"/>
    <property type="evidence" value="ECO:0007669"/>
    <property type="project" value="InterPro"/>
</dbReference>
<evidence type="ECO:0000313" key="6">
    <source>
        <dbReference type="Proteomes" id="UP000517759"/>
    </source>
</evidence>
<dbReference type="GO" id="GO:0005524">
    <property type="term" value="F:ATP binding"/>
    <property type="evidence" value="ECO:0007669"/>
    <property type="project" value="InterPro"/>
</dbReference>
<evidence type="ECO:0000256" key="1">
    <source>
        <dbReference type="ARBA" id="ARBA00004167"/>
    </source>
</evidence>
<accession>A0A7W6AJY0</accession>
<name>A0A7W6AJY0_9HYPH</name>
<dbReference type="EMBL" id="JACIDN010000004">
    <property type="protein sequence ID" value="MBB3903039.1"/>
    <property type="molecule type" value="Genomic_DNA"/>
</dbReference>
<evidence type="ECO:0000313" key="4">
    <source>
        <dbReference type="EMBL" id="GLS45724.1"/>
    </source>
</evidence>
<dbReference type="InterPro" id="IPR014851">
    <property type="entry name" value="BCS1_N"/>
</dbReference>
<dbReference type="PANTHER" id="PTHR23070">
    <property type="entry name" value="BCS1 AAA-TYPE ATPASE"/>
    <property type="match status" value="1"/>
</dbReference>
<reference evidence="7" key="2">
    <citation type="journal article" date="2019" name="Int. J. Syst. Evol. Microbiol.">
        <title>The Global Catalogue of Microorganisms (GCM) 10K type strain sequencing project: providing services to taxonomists for standard genome sequencing and annotation.</title>
        <authorList>
            <consortium name="The Broad Institute Genomics Platform"/>
            <consortium name="The Broad Institute Genome Sequencing Center for Infectious Disease"/>
            <person name="Wu L."/>
            <person name="Ma J."/>
        </authorList>
    </citation>
    <scope>NUCLEOTIDE SEQUENCE [LARGE SCALE GENOMIC DNA]</scope>
    <source>
        <strain evidence="7">NBRC 107710</strain>
    </source>
</reference>
<dbReference type="Pfam" id="PF00004">
    <property type="entry name" value="AAA"/>
    <property type="match status" value="1"/>
</dbReference>
<evidence type="ECO:0000256" key="2">
    <source>
        <dbReference type="ARBA" id="ARBA00007448"/>
    </source>
</evidence>
<feature type="domain" description="AAA+ ATPase" evidence="3">
    <location>
        <begin position="207"/>
        <end position="335"/>
    </location>
</feature>
<dbReference type="Proteomes" id="UP000517759">
    <property type="component" value="Unassembled WGS sequence"/>
</dbReference>
<dbReference type="Proteomes" id="UP001156881">
    <property type="component" value="Unassembled WGS sequence"/>
</dbReference>
<dbReference type="SUPFAM" id="SSF52540">
    <property type="entry name" value="P-loop containing nucleoside triphosphate hydrolases"/>
    <property type="match status" value="1"/>
</dbReference>
<reference evidence="4" key="1">
    <citation type="journal article" date="2014" name="Int. J. Syst. Evol. Microbiol.">
        <title>Complete genome of a new Firmicutes species belonging to the dominant human colonic microbiota ('Ruminococcus bicirculans') reveals two chromosomes and a selective capacity to utilize plant glucans.</title>
        <authorList>
            <consortium name="NISC Comparative Sequencing Program"/>
            <person name="Wegmann U."/>
            <person name="Louis P."/>
            <person name="Goesmann A."/>
            <person name="Henrissat B."/>
            <person name="Duncan S.H."/>
            <person name="Flint H.J."/>
        </authorList>
    </citation>
    <scope>NUCLEOTIDE SEQUENCE</scope>
    <source>
        <strain evidence="4">NBRC 107710</strain>
    </source>
</reference>